<dbReference type="PRINTS" id="PR00080">
    <property type="entry name" value="SDRFAMILY"/>
</dbReference>
<dbReference type="STRING" id="985895.E4ZI75"/>
<protein>
    <submittedName>
        <fullName evidence="5">Uncharacterized protein</fullName>
    </submittedName>
</protein>
<evidence type="ECO:0000256" key="2">
    <source>
        <dbReference type="ARBA" id="ARBA00022857"/>
    </source>
</evidence>
<dbReference type="InParanoid" id="E4ZI75"/>
<keyword evidence="2" id="KW-0521">NADP</keyword>
<keyword evidence="6" id="KW-1185">Reference proteome</keyword>
<dbReference type="VEuPathDB" id="FungiDB:LEMA_P057700.1"/>
<dbReference type="AlphaFoldDB" id="E4ZI75"/>
<dbReference type="SUPFAM" id="SSF51735">
    <property type="entry name" value="NAD(P)-binding Rossmann-fold domains"/>
    <property type="match status" value="1"/>
</dbReference>
<dbReference type="InterPro" id="IPR002347">
    <property type="entry name" value="SDR_fam"/>
</dbReference>
<dbReference type="PANTHER" id="PTHR24322:SF736">
    <property type="entry name" value="RETINOL DEHYDROGENASE 10"/>
    <property type="match status" value="1"/>
</dbReference>
<evidence type="ECO:0000256" key="1">
    <source>
        <dbReference type="ARBA" id="ARBA00006484"/>
    </source>
</evidence>
<dbReference type="PROSITE" id="PS00061">
    <property type="entry name" value="ADH_SHORT"/>
    <property type="match status" value="1"/>
</dbReference>
<dbReference type="PRINTS" id="PR00081">
    <property type="entry name" value="GDHRDH"/>
</dbReference>
<dbReference type="Pfam" id="PF00106">
    <property type="entry name" value="adh_short"/>
    <property type="match status" value="1"/>
</dbReference>
<reference evidence="6" key="1">
    <citation type="journal article" date="2011" name="Nat. Commun.">
        <title>Effector diversification within compartments of the Leptosphaeria maculans genome affected by Repeat-Induced Point mutations.</title>
        <authorList>
            <person name="Rouxel T."/>
            <person name="Grandaubert J."/>
            <person name="Hane J.K."/>
            <person name="Hoede C."/>
            <person name="van de Wouw A.P."/>
            <person name="Couloux A."/>
            <person name="Dominguez V."/>
            <person name="Anthouard V."/>
            <person name="Bally P."/>
            <person name="Bourras S."/>
            <person name="Cozijnsen A.J."/>
            <person name="Ciuffetti L.M."/>
            <person name="Degrave A."/>
            <person name="Dilmaghani A."/>
            <person name="Duret L."/>
            <person name="Fudal I."/>
            <person name="Goodwin S.B."/>
            <person name="Gout L."/>
            <person name="Glaser N."/>
            <person name="Linglin J."/>
            <person name="Kema G.H.J."/>
            <person name="Lapalu N."/>
            <person name="Lawrence C.B."/>
            <person name="May K."/>
            <person name="Meyer M."/>
            <person name="Ollivier B."/>
            <person name="Poulain J."/>
            <person name="Schoch C.L."/>
            <person name="Simon A."/>
            <person name="Spatafora J.W."/>
            <person name="Stachowiak A."/>
            <person name="Turgeon B.G."/>
            <person name="Tyler B.M."/>
            <person name="Vincent D."/>
            <person name="Weissenbach J."/>
            <person name="Amselem J."/>
            <person name="Quesneville H."/>
            <person name="Oliver R.P."/>
            <person name="Wincker P."/>
            <person name="Balesdent M.-H."/>
            <person name="Howlett B.J."/>
        </authorList>
    </citation>
    <scope>NUCLEOTIDE SEQUENCE [LARGE SCALE GENOMIC DNA]</scope>
    <source>
        <strain evidence="6">JN3 / isolate v23.1.3 / race Av1-4-5-6-7-8</strain>
    </source>
</reference>
<dbReference type="Gene3D" id="3.40.50.720">
    <property type="entry name" value="NAD(P)-binding Rossmann-like Domain"/>
    <property type="match status" value="1"/>
</dbReference>
<evidence type="ECO:0000256" key="4">
    <source>
        <dbReference type="RuleBase" id="RU000363"/>
    </source>
</evidence>
<keyword evidence="3" id="KW-0560">Oxidoreductase</keyword>
<dbReference type="PANTHER" id="PTHR24322">
    <property type="entry name" value="PKSB"/>
    <property type="match status" value="1"/>
</dbReference>
<dbReference type="EMBL" id="FP929065">
    <property type="protein sequence ID" value="CBX90736.1"/>
    <property type="molecule type" value="Genomic_DNA"/>
</dbReference>
<evidence type="ECO:0000256" key="3">
    <source>
        <dbReference type="ARBA" id="ARBA00023002"/>
    </source>
</evidence>
<dbReference type="OMA" id="RTPMIKM"/>
<evidence type="ECO:0000313" key="5">
    <source>
        <dbReference type="EMBL" id="CBX90736.1"/>
    </source>
</evidence>
<dbReference type="InterPro" id="IPR020904">
    <property type="entry name" value="Sc_DH/Rdtase_CS"/>
</dbReference>
<comment type="similarity">
    <text evidence="1 4">Belongs to the short-chain dehydrogenases/reductases (SDR) family.</text>
</comment>
<dbReference type="OrthoDB" id="10253736at2759"/>
<dbReference type="HOGENOM" id="CLU_010194_5_2_1"/>
<dbReference type="InterPro" id="IPR036291">
    <property type="entry name" value="NAD(P)-bd_dom_sf"/>
</dbReference>
<sequence>MSSLKSFNLNDHRSTIALVTSFLILHTLPLRNSSQWPLYHLSTGILRAAQRCIYLVIFAKLVKALNGWISHRSYNNFIDDPSWNWPNELAIVTGGSSGIGAEIVCGLAKHQIRTIILDINPPSTKLGNTSLLRYTYPAIYLVPRTRYKANQRPGNGVTFHQVDLSSPTAISTAATSIKASHGHPSILINNAGTGTAQTILSESESERRRVFEVNALCHFTLVREFLPAMIEKDHGHVMTIASTGSFYAQAQNVAYAASKAAAMAFHEGLGQELRTRFHARRVRTSIIYPDFVRTPLVEALTSKVTKFPLAVMEPSEVAAEAVDAITSTYGHVIVLPRSLGYLALLRGLPPWVLRIVQTVDPDPLALVNE</sequence>
<name>E4ZI75_LEPMJ</name>
<dbReference type="Proteomes" id="UP000002668">
    <property type="component" value="Genome"/>
</dbReference>
<gene>
    <name evidence="5" type="ORF">LEMA_P057700.1</name>
</gene>
<dbReference type="eggNOG" id="KOG1201">
    <property type="taxonomic scope" value="Eukaryota"/>
</dbReference>
<organism evidence="6">
    <name type="scientific">Leptosphaeria maculans (strain JN3 / isolate v23.1.3 / race Av1-4-5-6-7-8)</name>
    <name type="common">Blackleg fungus</name>
    <name type="synonym">Phoma lingam</name>
    <dbReference type="NCBI Taxonomy" id="985895"/>
    <lineage>
        <taxon>Eukaryota</taxon>
        <taxon>Fungi</taxon>
        <taxon>Dikarya</taxon>
        <taxon>Ascomycota</taxon>
        <taxon>Pezizomycotina</taxon>
        <taxon>Dothideomycetes</taxon>
        <taxon>Pleosporomycetidae</taxon>
        <taxon>Pleosporales</taxon>
        <taxon>Pleosporineae</taxon>
        <taxon>Leptosphaeriaceae</taxon>
        <taxon>Plenodomus</taxon>
        <taxon>Plenodomus lingam/Leptosphaeria maculans species complex</taxon>
    </lineage>
</organism>
<proteinExistence type="inferred from homology"/>
<dbReference type="FunCoup" id="E4ZI75">
    <property type="interactions" value="479"/>
</dbReference>
<dbReference type="GO" id="GO:0016616">
    <property type="term" value="F:oxidoreductase activity, acting on the CH-OH group of donors, NAD or NADP as acceptor"/>
    <property type="evidence" value="ECO:0007669"/>
    <property type="project" value="TreeGrafter"/>
</dbReference>
<evidence type="ECO:0000313" key="6">
    <source>
        <dbReference type="Proteomes" id="UP000002668"/>
    </source>
</evidence>
<accession>E4ZI75</accession>